<feature type="compositionally biased region" description="Basic and acidic residues" evidence="5">
    <location>
        <begin position="132"/>
        <end position="142"/>
    </location>
</feature>
<dbReference type="Ensembl" id="ENSMMDT00005015946.1">
    <property type="protein sequence ID" value="ENSMMDP00005015530.1"/>
    <property type="gene ID" value="ENSMMDG00005007910.1"/>
</dbReference>
<protein>
    <submittedName>
        <fullName evidence="6">Si:ch73-174h16.4</fullName>
    </submittedName>
</protein>
<gene>
    <name evidence="6" type="primary">si:ch73-174h16.4</name>
</gene>
<keyword evidence="7" id="KW-1185">Reference proteome</keyword>
<evidence type="ECO:0000256" key="5">
    <source>
        <dbReference type="SAM" id="MobiDB-lite"/>
    </source>
</evidence>
<dbReference type="InterPro" id="IPR032675">
    <property type="entry name" value="LRR_dom_sf"/>
</dbReference>
<organism evidence="6 7">
    <name type="scientific">Myripristis murdjan</name>
    <name type="common">pinecone soldierfish</name>
    <dbReference type="NCBI Taxonomy" id="586833"/>
    <lineage>
        <taxon>Eukaryota</taxon>
        <taxon>Metazoa</taxon>
        <taxon>Chordata</taxon>
        <taxon>Craniata</taxon>
        <taxon>Vertebrata</taxon>
        <taxon>Euteleostomi</taxon>
        <taxon>Actinopterygii</taxon>
        <taxon>Neopterygii</taxon>
        <taxon>Teleostei</taxon>
        <taxon>Neoteleostei</taxon>
        <taxon>Acanthomorphata</taxon>
        <taxon>Holocentriformes</taxon>
        <taxon>Holocentridae</taxon>
        <taxon>Myripristis</taxon>
    </lineage>
</organism>
<dbReference type="PANTHER" id="PTHR14224:SF9">
    <property type="entry name" value="LEUCINE-RICH REPEAT-CONTAINING PROTEIN 14"/>
    <property type="match status" value="1"/>
</dbReference>
<feature type="region of interest" description="Disordered" evidence="5">
    <location>
        <begin position="99"/>
        <end position="158"/>
    </location>
</feature>
<reference evidence="6" key="2">
    <citation type="submission" date="2025-08" db="UniProtKB">
        <authorList>
            <consortium name="Ensembl"/>
        </authorList>
    </citation>
    <scope>IDENTIFICATION</scope>
</reference>
<dbReference type="PANTHER" id="PTHR14224">
    <property type="entry name" value="SIMILAR TO PREFERENTIALLY EXPRESSED ANTIGEN IN MELANOMA-LIKE 3"/>
    <property type="match status" value="1"/>
</dbReference>
<accession>A0A667XCJ9</accession>
<dbReference type="AlphaFoldDB" id="A0A667XCJ9"/>
<keyword evidence="2" id="KW-0963">Cytoplasm</keyword>
<evidence type="ECO:0000256" key="3">
    <source>
        <dbReference type="ARBA" id="ARBA00022614"/>
    </source>
</evidence>
<comment type="subcellular location">
    <subcellularLocation>
        <location evidence="1">Cytoplasm</location>
    </subcellularLocation>
</comment>
<dbReference type="GeneTree" id="ENSGT01030000234531"/>
<proteinExistence type="predicted"/>
<name>A0A667XCJ9_9TELE</name>
<evidence type="ECO:0000256" key="2">
    <source>
        <dbReference type="ARBA" id="ARBA00022490"/>
    </source>
</evidence>
<dbReference type="Proteomes" id="UP000472263">
    <property type="component" value="Chromosome 20"/>
</dbReference>
<keyword evidence="3" id="KW-0433">Leucine-rich repeat</keyword>
<keyword evidence="4" id="KW-0677">Repeat</keyword>
<dbReference type="SUPFAM" id="SSF52047">
    <property type="entry name" value="RNI-like"/>
    <property type="match status" value="1"/>
</dbReference>
<evidence type="ECO:0000256" key="1">
    <source>
        <dbReference type="ARBA" id="ARBA00004496"/>
    </source>
</evidence>
<dbReference type="Gene3D" id="3.80.10.10">
    <property type="entry name" value="Ribonuclease Inhibitor"/>
    <property type="match status" value="1"/>
</dbReference>
<dbReference type="InterPro" id="IPR050694">
    <property type="entry name" value="LRRC14/PRAME"/>
</dbReference>
<evidence type="ECO:0000313" key="7">
    <source>
        <dbReference type="Proteomes" id="UP000472263"/>
    </source>
</evidence>
<reference evidence="6" key="1">
    <citation type="submission" date="2019-06" db="EMBL/GenBank/DDBJ databases">
        <authorList>
            <consortium name="Wellcome Sanger Institute Data Sharing"/>
        </authorList>
    </citation>
    <scope>NUCLEOTIDE SEQUENCE [LARGE SCALE GENOMIC DNA]</scope>
</reference>
<dbReference type="FunCoup" id="A0A667XCJ9">
    <property type="interactions" value="83"/>
</dbReference>
<evidence type="ECO:0000256" key="4">
    <source>
        <dbReference type="ARBA" id="ARBA00022737"/>
    </source>
</evidence>
<evidence type="ECO:0000313" key="6">
    <source>
        <dbReference type="Ensembl" id="ENSMMDP00005015530.1"/>
    </source>
</evidence>
<dbReference type="InParanoid" id="A0A667XCJ9"/>
<reference evidence="6" key="3">
    <citation type="submission" date="2025-09" db="UniProtKB">
        <authorList>
            <consortium name="Ensembl"/>
        </authorList>
    </citation>
    <scope>IDENTIFICATION</scope>
</reference>
<dbReference type="GO" id="GO:0005737">
    <property type="term" value="C:cytoplasm"/>
    <property type="evidence" value="ECO:0007669"/>
    <property type="project" value="UniProtKB-SubCell"/>
</dbReference>
<sequence>MCCRRLTFQTRYGSFSRCIEVVSDHSSSPCWLSWVPRELYGPLLEAAFTGCRPLAVGELVQRWPERTLKVGGRRKPGQSPPNRLCIQALLLAVVRGLSDQSTDGGELGRNEREGVGSPGIPGEEEQVMGIRRKMERERKREGTGTGGEGTRKESEEMDLDSDVVVHVRADLFVNARSWERVRVALGTVGPLKLQCRYLRVEELSVSSIRALLDLLPRHSLQGVDIRYSSLGVAGFAQLLPQLSTFPALNSLRLHYCNLDFRRDQPGQDGTLKDLSLGLAHSLPQPLEVLELPYLSLSPADLAYLSFSQHASTLQQLDLSENRLDEIALPSVRRLLSHASSSMQHLCLSGCGLTDGLLGALLPSLRCCKALKSLGLALNPLSMAGLLDLVRTAVKMPSLRQLLYPNPLEDYQPGLPDLPSSAQLLDWPLDEPMEVHATSSQLNRVLTESGRSDLFLTCDLLNYDKDWVD</sequence>